<proteinExistence type="predicted"/>
<evidence type="ECO:0000313" key="1">
    <source>
        <dbReference type="EMBL" id="KAL0072050.1"/>
    </source>
</evidence>
<name>A0ABR3AEU2_9AGAR</name>
<reference evidence="1 2" key="1">
    <citation type="submission" date="2024-05" db="EMBL/GenBank/DDBJ databases">
        <title>A draft genome resource for the thread blight pathogen Marasmius tenuissimus strain MS-2.</title>
        <authorList>
            <person name="Yulfo-Soto G.E."/>
            <person name="Baruah I.K."/>
            <person name="Amoako-Attah I."/>
            <person name="Bukari Y."/>
            <person name="Meinhardt L.W."/>
            <person name="Bailey B.A."/>
            <person name="Cohen S.P."/>
        </authorList>
    </citation>
    <scope>NUCLEOTIDE SEQUENCE [LARGE SCALE GENOMIC DNA]</scope>
    <source>
        <strain evidence="1 2">MS-2</strain>
    </source>
</reference>
<keyword evidence="2" id="KW-1185">Reference proteome</keyword>
<dbReference type="EMBL" id="JBBXMP010000002">
    <property type="protein sequence ID" value="KAL0072050.1"/>
    <property type="molecule type" value="Genomic_DNA"/>
</dbReference>
<evidence type="ECO:0000313" key="2">
    <source>
        <dbReference type="Proteomes" id="UP001437256"/>
    </source>
</evidence>
<protein>
    <submittedName>
        <fullName evidence="1">Uncharacterized protein</fullName>
    </submittedName>
</protein>
<organism evidence="1 2">
    <name type="scientific">Marasmius tenuissimus</name>
    <dbReference type="NCBI Taxonomy" id="585030"/>
    <lineage>
        <taxon>Eukaryota</taxon>
        <taxon>Fungi</taxon>
        <taxon>Dikarya</taxon>
        <taxon>Basidiomycota</taxon>
        <taxon>Agaricomycotina</taxon>
        <taxon>Agaricomycetes</taxon>
        <taxon>Agaricomycetidae</taxon>
        <taxon>Agaricales</taxon>
        <taxon>Marasmiineae</taxon>
        <taxon>Marasmiaceae</taxon>
        <taxon>Marasmius</taxon>
    </lineage>
</organism>
<comment type="caution">
    <text evidence="1">The sequence shown here is derived from an EMBL/GenBank/DDBJ whole genome shotgun (WGS) entry which is preliminary data.</text>
</comment>
<accession>A0ABR3AEU2</accession>
<sequence>MPASTSTFECLLEIENDTNEPLHIIQGDTMMLVDTRDRLSLVLSAGSTYHYVVKQRSNATRITVKPWKDLHFKASSILNKTLAELTPRASIGSSRQNDTPG</sequence>
<dbReference type="Proteomes" id="UP001437256">
    <property type="component" value="Unassembled WGS sequence"/>
</dbReference>
<gene>
    <name evidence="1" type="ORF">AAF712_000973</name>
</gene>